<protein>
    <recommendedName>
        <fullName evidence="13">Cutinase</fullName>
    </recommendedName>
</protein>
<evidence type="ECO:0008006" key="13">
    <source>
        <dbReference type="Google" id="ProtNLM"/>
    </source>
</evidence>
<dbReference type="PANTHER" id="PTHR24198:SF165">
    <property type="entry name" value="ANKYRIN REPEAT-CONTAINING PROTEIN-RELATED"/>
    <property type="match status" value="1"/>
</dbReference>
<dbReference type="Gene3D" id="3.40.50.1820">
    <property type="entry name" value="alpha/beta hydrolase"/>
    <property type="match status" value="1"/>
</dbReference>
<dbReference type="Gene3D" id="1.25.40.20">
    <property type="entry name" value="Ankyrin repeat-containing domain"/>
    <property type="match status" value="2"/>
</dbReference>
<comment type="similarity">
    <text evidence="2">Belongs to the cutinase family.</text>
</comment>
<feature type="repeat" description="ANK" evidence="10">
    <location>
        <begin position="48"/>
        <end position="72"/>
    </location>
</feature>
<evidence type="ECO:0000313" key="11">
    <source>
        <dbReference type="EMBL" id="KAE9992299.1"/>
    </source>
</evidence>
<keyword evidence="3" id="KW-0719">Serine esterase</keyword>
<dbReference type="InterPro" id="IPR000675">
    <property type="entry name" value="Cutinase/axe"/>
</dbReference>
<evidence type="ECO:0000256" key="4">
    <source>
        <dbReference type="ARBA" id="ARBA00022525"/>
    </source>
</evidence>
<evidence type="ECO:0000256" key="8">
    <source>
        <dbReference type="ARBA" id="ARBA00023043"/>
    </source>
</evidence>
<dbReference type="InterPro" id="IPR002110">
    <property type="entry name" value="Ankyrin_rpt"/>
</dbReference>
<dbReference type="SUPFAM" id="SSF48403">
    <property type="entry name" value="Ankyrin repeat"/>
    <property type="match status" value="1"/>
</dbReference>
<keyword evidence="8 10" id="KW-0040">ANK repeat</keyword>
<keyword evidence="4" id="KW-0964">Secreted</keyword>
<dbReference type="PROSITE" id="PS50297">
    <property type="entry name" value="ANK_REP_REGION"/>
    <property type="match status" value="3"/>
</dbReference>
<accession>A0A8H3VSZ7</accession>
<dbReference type="SUPFAM" id="SSF53474">
    <property type="entry name" value="alpha/beta-Hydrolases"/>
    <property type="match status" value="1"/>
</dbReference>
<comment type="caution">
    <text evidence="11">The sequence shown here is derived from an EMBL/GenBank/DDBJ whole genome shotgun (WGS) entry which is preliminary data.</text>
</comment>
<dbReference type="PANTHER" id="PTHR24198">
    <property type="entry name" value="ANKYRIN REPEAT AND PROTEIN KINASE DOMAIN-CONTAINING PROTEIN"/>
    <property type="match status" value="1"/>
</dbReference>
<evidence type="ECO:0000256" key="9">
    <source>
        <dbReference type="ARBA" id="ARBA00023157"/>
    </source>
</evidence>
<dbReference type="SMART" id="SM01110">
    <property type="entry name" value="Cutinase"/>
    <property type="match status" value="1"/>
</dbReference>
<evidence type="ECO:0000256" key="10">
    <source>
        <dbReference type="PROSITE-ProRule" id="PRU00023"/>
    </source>
</evidence>
<dbReference type="PROSITE" id="PS50088">
    <property type="entry name" value="ANK_REPEAT"/>
    <property type="match status" value="3"/>
</dbReference>
<dbReference type="InterPro" id="IPR036770">
    <property type="entry name" value="Ankyrin_rpt-contain_sf"/>
</dbReference>
<evidence type="ECO:0000256" key="3">
    <source>
        <dbReference type="ARBA" id="ARBA00022487"/>
    </source>
</evidence>
<feature type="repeat" description="ANK" evidence="10">
    <location>
        <begin position="83"/>
        <end position="106"/>
    </location>
</feature>
<dbReference type="Pfam" id="PF12796">
    <property type="entry name" value="Ank_2"/>
    <property type="match status" value="2"/>
</dbReference>
<dbReference type="GO" id="GO:0052689">
    <property type="term" value="F:carboxylic ester hydrolase activity"/>
    <property type="evidence" value="ECO:0007669"/>
    <property type="project" value="UniProtKB-KW"/>
</dbReference>
<dbReference type="Pfam" id="PF01083">
    <property type="entry name" value="Cutinase"/>
    <property type="match status" value="1"/>
</dbReference>
<dbReference type="InterPro" id="IPR029058">
    <property type="entry name" value="AB_hydrolase_fold"/>
</dbReference>
<keyword evidence="7" id="KW-0378">Hydrolase</keyword>
<dbReference type="Proteomes" id="UP000490939">
    <property type="component" value="Unassembled WGS sequence"/>
</dbReference>
<sequence>MLDSAPKDIDTKDVLGRTVLYTACEHGRYKAVVELLARKADPQLPTSLDLTPLHIAAASGHTSICNLLLRHGQCDIDSRDVLNGWTPLCYASRHGHYDVVQLLLDHKGVDVNHRGIFKRTPLHLAVEGCHLGVLKLLGGHDEVVHDPRDDIGWSTLHFAVDDKFVDGLNYLLEVLQLDPNCKTDDGTTPLMLAAIKDTTEIVRLLVKDSRTWLLTRNDDGESAFNLDALPEICDMLDATLEARWGHDHDIVAENVLKWPAIRASAVSFRQSRSDSLMRFFEEKGVLGEDMTLTMLKECSIINEGSDNNENLRDCRAPPPSLEVVKIRDLDIHGLVSAEGLVAGEGCRDQSCWIASLSGSTNDPYTLHNGKRPSGGSVAGDKCVAEQLKKLGQPMPPGLRGVHRRHVGDAIDSDVMEAGEIEKRQGSCKAYSMIWGRGTTELGTMGSTVGPMLSTALGREWYVEGVSYTADLAGINCVGLPGGINCIKQIDALSAKCPSTKIVLAGYSQGAMVARICAAFAGEAAKKQTYALALFGDPFNGASVKGIPQEKIKSWCEAKDGVCGGGLNIGMAHLAYTSNGSVKEAAKWMNEMVKQA</sequence>
<dbReference type="GO" id="GO:0005576">
    <property type="term" value="C:extracellular region"/>
    <property type="evidence" value="ECO:0007669"/>
    <property type="project" value="UniProtKB-SubCell"/>
</dbReference>
<organism evidence="11 12">
    <name type="scientific">Venturia inaequalis</name>
    <name type="common">Apple scab fungus</name>
    <dbReference type="NCBI Taxonomy" id="5025"/>
    <lineage>
        <taxon>Eukaryota</taxon>
        <taxon>Fungi</taxon>
        <taxon>Dikarya</taxon>
        <taxon>Ascomycota</taxon>
        <taxon>Pezizomycotina</taxon>
        <taxon>Dothideomycetes</taxon>
        <taxon>Pleosporomycetidae</taxon>
        <taxon>Venturiales</taxon>
        <taxon>Venturiaceae</taxon>
        <taxon>Venturia</taxon>
    </lineage>
</organism>
<dbReference type="AlphaFoldDB" id="A0A8H3VSZ7"/>
<dbReference type="PROSITE" id="PS00931">
    <property type="entry name" value="CUTINASE_2"/>
    <property type="match status" value="1"/>
</dbReference>
<dbReference type="EMBL" id="WNWR01000063">
    <property type="protein sequence ID" value="KAE9992299.1"/>
    <property type="molecule type" value="Genomic_DNA"/>
</dbReference>
<evidence type="ECO:0000313" key="12">
    <source>
        <dbReference type="Proteomes" id="UP000490939"/>
    </source>
</evidence>
<feature type="repeat" description="ANK" evidence="10">
    <location>
        <begin position="185"/>
        <end position="207"/>
    </location>
</feature>
<dbReference type="SMART" id="SM00248">
    <property type="entry name" value="ANK"/>
    <property type="match status" value="6"/>
</dbReference>
<evidence type="ECO:0000256" key="7">
    <source>
        <dbReference type="ARBA" id="ARBA00022801"/>
    </source>
</evidence>
<proteinExistence type="inferred from homology"/>
<keyword evidence="5" id="KW-0732">Signal</keyword>
<evidence type="ECO:0000256" key="2">
    <source>
        <dbReference type="ARBA" id="ARBA00007534"/>
    </source>
</evidence>
<evidence type="ECO:0000256" key="5">
    <source>
        <dbReference type="ARBA" id="ARBA00022729"/>
    </source>
</evidence>
<keyword evidence="6" id="KW-0677">Repeat</keyword>
<comment type="subcellular location">
    <subcellularLocation>
        <location evidence="1">Secreted</location>
    </subcellularLocation>
</comment>
<name>A0A8H3VSZ7_VENIN</name>
<keyword evidence="12" id="KW-1185">Reference proteome</keyword>
<keyword evidence="9" id="KW-1015">Disulfide bond</keyword>
<evidence type="ECO:0000256" key="6">
    <source>
        <dbReference type="ARBA" id="ARBA00022737"/>
    </source>
</evidence>
<gene>
    <name evidence="11" type="ORF">EG327_009464</name>
</gene>
<reference evidence="11 12" key="1">
    <citation type="submission" date="2019-07" db="EMBL/GenBank/DDBJ databases">
        <title>Venturia inaequalis Genome Resource.</title>
        <authorList>
            <person name="Lichtner F.J."/>
        </authorList>
    </citation>
    <scope>NUCLEOTIDE SEQUENCE [LARGE SCALE GENOMIC DNA]</scope>
    <source>
        <strain evidence="11 12">DMI_063113</strain>
    </source>
</reference>
<dbReference type="InterPro" id="IPR043579">
    <property type="entry name" value="CUTINASE_2"/>
</dbReference>
<evidence type="ECO:0000256" key="1">
    <source>
        <dbReference type="ARBA" id="ARBA00004613"/>
    </source>
</evidence>